<sequence>SKQVLHCNMNANFCVLGSICVFIYLWFNFPNALSLSKSKMAPPYSSWAPFAFLWNSPSSSCAKHYSVPLDLSLFAAVSDPSNNVVKQNLTLFYDTRLGHYPYITEDKNETIKYNGAIPQNTTLRDHLRQATVDITHYLPNKEAKGLAVIDWEEWMPLWYRNTDKKKIYRKLSVEHLRRHNPTETFATIKEKAIIQFETAAREFMKKTLQLGKYLRPNQLWGFYMFPECYNHYRNENIQYTGKCTERDVSLNNKLIWLWEESTALYPSIYFTQHLSNTTSAALFVRHRILEAMRVAELSKKPVPAPVYAYQRLVFSDNTTAFLSQVDLIHSIGESAALGAAGIILWGASTMDSYLTSTLNPYIVNVTEATKLCSQILCHNNGRCIRKKLDSSDYLHLNPTNFHIQMNQHGQFISTGVPSKADLMYMVDKLGASPPQGAPTHPHTRDNLESPMHLTCMSLDYGRKPTQTRGEHANSTQEGSVKQTKVFLLRGSSASTMPPCRPLKVLNIY</sequence>
<dbReference type="PANTHER" id="PTHR11769">
    <property type="entry name" value="HYALURONIDASE"/>
    <property type="match status" value="1"/>
</dbReference>
<feature type="glycosylation site" description="N-linked (GlcNAc...) asparagine" evidence="8">
    <location>
        <position position="364"/>
    </location>
</feature>
<dbReference type="Ensembl" id="ENSECRT00000004198.1">
    <property type="protein sequence ID" value="ENSECRP00000004134.1"/>
    <property type="gene ID" value="ENSECRG00000002772.1"/>
</dbReference>
<dbReference type="GO" id="GO:0030214">
    <property type="term" value="P:hyaluronan catabolic process"/>
    <property type="evidence" value="ECO:0007669"/>
    <property type="project" value="TreeGrafter"/>
</dbReference>
<evidence type="ECO:0000256" key="9">
    <source>
        <dbReference type="PIRSR" id="PIRSR038193-3"/>
    </source>
</evidence>
<keyword evidence="11" id="KW-0812">Transmembrane</keyword>
<accession>A0A8C4X4H1</accession>
<dbReference type="GeneTree" id="ENSGT01020000230364"/>
<dbReference type="Proteomes" id="UP000694620">
    <property type="component" value="Chromosome 1"/>
</dbReference>
<dbReference type="Gene3D" id="3.20.20.70">
    <property type="entry name" value="Aldolase class I"/>
    <property type="match status" value="1"/>
</dbReference>
<gene>
    <name evidence="12" type="primary">LOC114657679</name>
</gene>
<dbReference type="GO" id="GO:0001669">
    <property type="term" value="C:acrosomal vesicle"/>
    <property type="evidence" value="ECO:0007669"/>
    <property type="project" value="TreeGrafter"/>
</dbReference>
<reference evidence="12" key="2">
    <citation type="submission" date="2025-08" db="UniProtKB">
        <authorList>
            <consortium name="Ensembl"/>
        </authorList>
    </citation>
    <scope>IDENTIFICATION</scope>
</reference>
<evidence type="ECO:0000256" key="6">
    <source>
        <dbReference type="PIRNR" id="PIRNR038193"/>
    </source>
</evidence>
<dbReference type="FunFam" id="3.20.20.70:FF:000065">
    <property type="entry name" value="Hyaluronidase"/>
    <property type="match status" value="1"/>
</dbReference>
<evidence type="ECO:0000256" key="10">
    <source>
        <dbReference type="RuleBase" id="RU610713"/>
    </source>
</evidence>
<feature type="disulfide bond" evidence="9">
    <location>
        <begin position="228"/>
        <end position="243"/>
    </location>
</feature>
<dbReference type="InterPro" id="IPR017853">
    <property type="entry name" value="GH"/>
</dbReference>
<dbReference type="GO" id="GO:0004415">
    <property type="term" value="F:hyalurononglucosaminidase activity"/>
    <property type="evidence" value="ECO:0007669"/>
    <property type="project" value="UniProtKB-UniRule"/>
</dbReference>
<name>A0A8C4X4H1_ERPCA</name>
<feature type="disulfide bond" evidence="9">
    <location>
        <begin position="372"/>
        <end position="383"/>
    </location>
</feature>
<keyword evidence="3 10" id="KW-0378">Hydrolase</keyword>
<keyword evidence="4 9" id="KW-1015">Disulfide bond</keyword>
<comment type="catalytic activity">
    <reaction evidence="1 10">
        <text>Random hydrolysis of (1-&gt;4)-linkages between N-acetyl-beta-D-glucosamine and D-glucuronate residues in hyaluronate.</text>
        <dbReference type="EC" id="3.2.1.35"/>
    </reaction>
</comment>
<evidence type="ECO:0000256" key="5">
    <source>
        <dbReference type="ARBA" id="ARBA00023295"/>
    </source>
</evidence>
<dbReference type="SUPFAM" id="SSF51445">
    <property type="entry name" value="(Trans)glycosidases"/>
    <property type="match status" value="1"/>
</dbReference>
<dbReference type="Pfam" id="PF01630">
    <property type="entry name" value="Glyco_hydro_56"/>
    <property type="match status" value="1"/>
</dbReference>
<evidence type="ECO:0000313" key="12">
    <source>
        <dbReference type="Ensembl" id="ENSECRP00000004134.1"/>
    </source>
</evidence>
<dbReference type="GlyCosmos" id="A0A8C4X4H1">
    <property type="glycosylation" value="1 site, No reported glycans"/>
</dbReference>
<reference evidence="12" key="3">
    <citation type="submission" date="2025-09" db="UniProtKB">
        <authorList>
            <consortium name="Ensembl"/>
        </authorList>
    </citation>
    <scope>IDENTIFICATION</scope>
</reference>
<evidence type="ECO:0000256" key="7">
    <source>
        <dbReference type="PIRSR" id="PIRSR038193-1"/>
    </source>
</evidence>
<dbReference type="PANTHER" id="PTHR11769:SF20">
    <property type="entry name" value="HYALURONIDASE PH-20"/>
    <property type="match status" value="1"/>
</dbReference>
<evidence type="ECO:0000256" key="4">
    <source>
        <dbReference type="ARBA" id="ARBA00023157"/>
    </source>
</evidence>
<keyword evidence="11" id="KW-1133">Transmembrane helix</keyword>
<evidence type="ECO:0000256" key="1">
    <source>
        <dbReference type="ARBA" id="ARBA00000251"/>
    </source>
</evidence>
<keyword evidence="5 10" id="KW-0326">Glycosidase</keyword>
<comment type="similarity">
    <text evidence="2 6 10">Belongs to the glycosyl hydrolase 56 family.</text>
</comment>
<dbReference type="PIRSF" id="PIRSF038193">
    <property type="entry name" value="Hyaluronidase"/>
    <property type="match status" value="1"/>
</dbReference>
<evidence type="ECO:0000313" key="13">
    <source>
        <dbReference type="Proteomes" id="UP000694620"/>
    </source>
</evidence>
<organism evidence="12 13">
    <name type="scientific">Erpetoichthys calabaricus</name>
    <name type="common">Rope fish</name>
    <name type="synonym">Calamoichthys calabaricus</name>
    <dbReference type="NCBI Taxonomy" id="27687"/>
    <lineage>
        <taxon>Eukaryota</taxon>
        <taxon>Metazoa</taxon>
        <taxon>Chordata</taxon>
        <taxon>Craniata</taxon>
        <taxon>Vertebrata</taxon>
        <taxon>Euteleostomi</taxon>
        <taxon>Actinopterygii</taxon>
        <taxon>Polypteriformes</taxon>
        <taxon>Polypteridae</taxon>
        <taxon>Erpetoichthys</taxon>
    </lineage>
</organism>
<protein>
    <recommendedName>
        <fullName evidence="10">Hyaluronidase</fullName>
        <ecNumber evidence="10">3.2.1.35</ecNumber>
    </recommendedName>
</protein>
<feature type="transmembrane region" description="Helical" evidence="11">
    <location>
        <begin position="12"/>
        <end position="29"/>
    </location>
</feature>
<feature type="active site" description="Proton donor" evidence="7">
    <location>
        <position position="152"/>
    </location>
</feature>
<keyword evidence="13" id="KW-1185">Reference proteome</keyword>
<reference evidence="12" key="1">
    <citation type="submission" date="2021-06" db="EMBL/GenBank/DDBJ databases">
        <authorList>
            <consortium name="Wellcome Sanger Institute Data Sharing"/>
        </authorList>
    </citation>
    <scope>NUCLEOTIDE SEQUENCE [LARGE SCALE GENOMIC DNA]</scope>
</reference>
<dbReference type="EC" id="3.2.1.35" evidence="10"/>
<dbReference type="AlphaFoldDB" id="A0A8C4X4H1"/>
<evidence type="ECO:0000256" key="11">
    <source>
        <dbReference type="SAM" id="Phobius"/>
    </source>
</evidence>
<evidence type="ECO:0000256" key="3">
    <source>
        <dbReference type="ARBA" id="ARBA00022801"/>
    </source>
</evidence>
<dbReference type="PRINTS" id="PR00846">
    <property type="entry name" value="GLHYDRLASE56"/>
</dbReference>
<keyword evidence="11" id="KW-0472">Membrane</keyword>
<proteinExistence type="inferred from homology"/>
<dbReference type="InterPro" id="IPR018155">
    <property type="entry name" value="Hyaluronidase"/>
</dbReference>
<evidence type="ECO:0000256" key="8">
    <source>
        <dbReference type="PIRSR" id="PIRSR038193-2"/>
    </source>
</evidence>
<dbReference type="InterPro" id="IPR013785">
    <property type="entry name" value="Aldolase_TIM"/>
</dbReference>
<dbReference type="GO" id="GO:0005975">
    <property type="term" value="P:carbohydrate metabolic process"/>
    <property type="evidence" value="ECO:0007669"/>
    <property type="project" value="UniProtKB-UniRule"/>
</dbReference>
<evidence type="ECO:0000256" key="2">
    <source>
        <dbReference type="ARBA" id="ARBA00008871"/>
    </source>
</evidence>